<dbReference type="Proteomes" id="UP001611548">
    <property type="component" value="Unassembled WGS sequence"/>
</dbReference>
<feature type="transmembrane region" description="Helical" evidence="1">
    <location>
        <begin position="187"/>
        <end position="208"/>
    </location>
</feature>
<dbReference type="RefSeq" id="WP_157859039.1">
    <property type="nucleotide sequence ID" value="NZ_JBIRWE010000004.1"/>
</dbReference>
<keyword evidence="3" id="KW-1185">Reference proteome</keyword>
<reference evidence="2 3" key="1">
    <citation type="submission" date="2024-10" db="EMBL/GenBank/DDBJ databases">
        <title>The Natural Products Discovery Center: Release of the First 8490 Sequenced Strains for Exploring Actinobacteria Biosynthetic Diversity.</title>
        <authorList>
            <person name="Kalkreuter E."/>
            <person name="Kautsar S.A."/>
            <person name="Yang D."/>
            <person name="Bader C.D."/>
            <person name="Teijaro C.N."/>
            <person name="Fluegel L."/>
            <person name="Davis C.M."/>
            <person name="Simpson J.R."/>
            <person name="Lauterbach L."/>
            <person name="Steele A.D."/>
            <person name="Gui C."/>
            <person name="Meng S."/>
            <person name="Li G."/>
            <person name="Viehrig K."/>
            <person name="Ye F."/>
            <person name="Su P."/>
            <person name="Kiefer A.F."/>
            <person name="Nichols A."/>
            <person name="Cepeda A.J."/>
            <person name="Yan W."/>
            <person name="Fan B."/>
            <person name="Jiang Y."/>
            <person name="Adhikari A."/>
            <person name="Zheng C.-J."/>
            <person name="Schuster L."/>
            <person name="Cowan T.M."/>
            <person name="Smanski M.J."/>
            <person name="Chevrette M.G."/>
            <person name="De Carvalho L.P.S."/>
            <person name="Shen B."/>
        </authorList>
    </citation>
    <scope>NUCLEOTIDE SEQUENCE [LARGE SCALE GENOMIC DNA]</scope>
    <source>
        <strain evidence="2 3">NPDC020327</strain>
    </source>
</reference>
<keyword evidence="1" id="KW-0472">Membrane</keyword>
<feature type="transmembrane region" description="Helical" evidence="1">
    <location>
        <begin position="12"/>
        <end position="31"/>
    </location>
</feature>
<gene>
    <name evidence="2" type="ORF">ACH429_12480</name>
</gene>
<protein>
    <recommendedName>
        <fullName evidence="4">ZIP family metal transporter</fullName>
    </recommendedName>
</protein>
<evidence type="ECO:0000256" key="1">
    <source>
        <dbReference type="SAM" id="Phobius"/>
    </source>
</evidence>
<feature type="transmembrane region" description="Helical" evidence="1">
    <location>
        <begin position="70"/>
        <end position="89"/>
    </location>
</feature>
<feature type="transmembrane region" description="Helical" evidence="1">
    <location>
        <begin position="214"/>
        <end position="237"/>
    </location>
</feature>
<feature type="transmembrane region" description="Helical" evidence="1">
    <location>
        <begin position="120"/>
        <end position="137"/>
    </location>
</feature>
<feature type="transmembrane region" description="Helical" evidence="1">
    <location>
        <begin position="249"/>
        <end position="268"/>
    </location>
</feature>
<evidence type="ECO:0000313" key="3">
    <source>
        <dbReference type="Proteomes" id="UP001611548"/>
    </source>
</evidence>
<proteinExistence type="predicted"/>
<sequence length="269" mass="27201">MALMAVLALPYSLWIAVALLSAATLTGAWIARRNSERVGVWLAIASTLMSVSALSGILPDAWRSAAALGVFPWAVPLTAAAGFLVVGLFTRGAYRAVAGGGERGRGGLHSPGRHRRVERMLGAAVFAGMGAAVPLTLHRAVDGTAPSLIATAPVPVALGLVTLALMVHCASEGLALAALLGISRQRLAPWLVLACASPVLGVALAVVHPLPADVAPVVLAAVAGGLLRVAFVCLRLASGRRRAGELSRGQLVSATVAASAVGTLLGLAY</sequence>
<keyword evidence="1" id="KW-1133">Transmembrane helix</keyword>
<feature type="transmembrane region" description="Helical" evidence="1">
    <location>
        <begin position="157"/>
        <end position="180"/>
    </location>
</feature>
<accession>A0ABW7UQK8</accession>
<keyword evidence="1" id="KW-0812">Transmembrane</keyword>
<name>A0ABW7UQK8_9ACTN</name>
<comment type="caution">
    <text evidence="2">The sequence shown here is derived from an EMBL/GenBank/DDBJ whole genome shotgun (WGS) entry which is preliminary data.</text>
</comment>
<evidence type="ECO:0000313" key="2">
    <source>
        <dbReference type="EMBL" id="MFI1964910.1"/>
    </source>
</evidence>
<dbReference type="EMBL" id="JBIRWE010000004">
    <property type="protein sequence ID" value="MFI1964910.1"/>
    <property type="molecule type" value="Genomic_DNA"/>
</dbReference>
<evidence type="ECO:0008006" key="4">
    <source>
        <dbReference type="Google" id="ProtNLM"/>
    </source>
</evidence>
<organism evidence="2 3">
    <name type="scientific">Streptomyces pathocidini</name>
    <dbReference type="NCBI Taxonomy" id="1650571"/>
    <lineage>
        <taxon>Bacteria</taxon>
        <taxon>Bacillati</taxon>
        <taxon>Actinomycetota</taxon>
        <taxon>Actinomycetes</taxon>
        <taxon>Kitasatosporales</taxon>
        <taxon>Streptomycetaceae</taxon>
        <taxon>Streptomyces</taxon>
    </lineage>
</organism>
<feature type="transmembrane region" description="Helical" evidence="1">
    <location>
        <begin position="38"/>
        <end position="58"/>
    </location>
</feature>